<organism evidence="1 2">
    <name type="scientific">Rhabdonatronobacter sediminivivens</name>
    <dbReference type="NCBI Taxonomy" id="2743469"/>
    <lineage>
        <taxon>Bacteria</taxon>
        <taxon>Pseudomonadati</taxon>
        <taxon>Pseudomonadota</taxon>
        <taxon>Alphaproteobacteria</taxon>
        <taxon>Rhodobacterales</taxon>
        <taxon>Paracoccaceae</taxon>
        <taxon>Rhabdonatronobacter</taxon>
    </lineage>
</organism>
<keyword evidence="2" id="KW-1185">Reference proteome</keyword>
<gene>
    <name evidence="1" type="ORF">HUK65_17680</name>
</gene>
<evidence type="ECO:0000313" key="1">
    <source>
        <dbReference type="EMBL" id="NYS26800.1"/>
    </source>
</evidence>
<sequence>MTDDDDEPNIVTSSKSQSVLIDGVRFSIEIYRLETDSAWTLEVVDPEKTSHVWDEQFASDSDACDAAIKAIESEGAVAFMRGDNVIPFRS</sequence>
<dbReference type="AlphaFoldDB" id="A0A7Z0I2U9"/>
<dbReference type="RefSeq" id="WP_179907591.1">
    <property type="nucleotide sequence ID" value="NZ_JACBXS010000077.1"/>
</dbReference>
<accession>A0A7Z0I2U9</accession>
<evidence type="ECO:0000313" key="2">
    <source>
        <dbReference type="Proteomes" id="UP000529417"/>
    </source>
</evidence>
<protein>
    <submittedName>
        <fullName evidence="1">Uncharacterized protein</fullName>
    </submittedName>
</protein>
<reference evidence="1 2" key="1">
    <citation type="journal article" date="2000" name="Arch. Microbiol.">
        <title>Rhodobaca bogoriensis gen. nov. and sp. nov., an alkaliphilic purple nonsulfur bacterium from African Rift Valley soda lakes.</title>
        <authorList>
            <person name="Milford A.D."/>
            <person name="Achenbach L.A."/>
            <person name="Jung D.O."/>
            <person name="Madigan M.T."/>
        </authorList>
    </citation>
    <scope>NUCLEOTIDE SEQUENCE [LARGE SCALE GENOMIC DNA]</scope>
    <source>
        <strain evidence="1 2">2376</strain>
    </source>
</reference>
<dbReference type="EMBL" id="JACBXS010000077">
    <property type="protein sequence ID" value="NYS26800.1"/>
    <property type="molecule type" value="Genomic_DNA"/>
</dbReference>
<proteinExistence type="predicted"/>
<name>A0A7Z0I2U9_9RHOB</name>
<dbReference type="Proteomes" id="UP000529417">
    <property type="component" value="Unassembled WGS sequence"/>
</dbReference>
<comment type="caution">
    <text evidence="1">The sequence shown here is derived from an EMBL/GenBank/DDBJ whole genome shotgun (WGS) entry which is preliminary data.</text>
</comment>